<dbReference type="OrthoDB" id="26184at2759"/>
<reference evidence="8" key="1">
    <citation type="submission" date="2021-01" db="EMBL/GenBank/DDBJ databases">
        <authorList>
            <consortium name="Genoscope - CEA"/>
            <person name="William W."/>
        </authorList>
    </citation>
    <scope>NUCLEOTIDE SEQUENCE</scope>
</reference>
<dbReference type="GO" id="GO:0030674">
    <property type="term" value="F:protein-macromolecule adaptor activity"/>
    <property type="evidence" value="ECO:0007669"/>
    <property type="project" value="TreeGrafter"/>
</dbReference>
<evidence type="ECO:0000313" key="9">
    <source>
        <dbReference type="Proteomes" id="UP000692954"/>
    </source>
</evidence>
<keyword evidence="5" id="KW-0472">Membrane</keyword>
<evidence type="ECO:0000256" key="1">
    <source>
        <dbReference type="ARBA" id="ARBA00004184"/>
    </source>
</evidence>
<dbReference type="AlphaFoldDB" id="A0A8S1QCE8"/>
<dbReference type="InterPro" id="IPR000547">
    <property type="entry name" value="Clathrin_H-chain/VPS_repeat"/>
</dbReference>
<comment type="subcellular location">
    <subcellularLocation>
        <location evidence="1">Endomembrane system</location>
        <topology evidence="1">Peripheral membrane protein</topology>
    </subcellularLocation>
</comment>
<dbReference type="Pfam" id="PF23356">
    <property type="entry name" value="TPR_PEP5_VPS11"/>
    <property type="match status" value="1"/>
</dbReference>
<dbReference type="GO" id="GO:0006886">
    <property type="term" value="P:intracellular protein transport"/>
    <property type="evidence" value="ECO:0007669"/>
    <property type="project" value="UniProtKB-UniRule"/>
</dbReference>
<dbReference type="PANTHER" id="PTHR23323">
    <property type="entry name" value="VACUOLAR PROTEIN SORTING-ASSOCIATED PROTEIN"/>
    <property type="match status" value="1"/>
</dbReference>
<dbReference type="GO" id="GO:0008270">
    <property type="term" value="F:zinc ion binding"/>
    <property type="evidence" value="ECO:0007669"/>
    <property type="project" value="UniProtKB-KW"/>
</dbReference>
<dbReference type="GO" id="GO:0007032">
    <property type="term" value="P:endosome organization"/>
    <property type="evidence" value="ECO:0007669"/>
    <property type="project" value="TreeGrafter"/>
</dbReference>
<dbReference type="PROSITE" id="PS50236">
    <property type="entry name" value="CHCR"/>
    <property type="match status" value="1"/>
</dbReference>
<dbReference type="GO" id="GO:0007033">
    <property type="term" value="P:vacuole organization"/>
    <property type="evidence" value="ECO:0007669"/>
    <property type="project" value="TreeGrafter"/>
</dbReference>
<keyword evidence="4" id="KW-0862">Zinc</keyword>
<evidence type="ECO:0000313" key="8">
    <source>
        <dbReference type="EMBL" id="CAD8113362.1"/>
    </source>
</evidence>
<dbReference type="Proteomes" id="UP000692954">
    <property type="component" value="Unassembled WGS sequence"/>
</dbReference>
<keyword evidence="9" id="KW-1185">Reference proteome</keyword>
<evidence type="ECO:0000256" key="7">
    <source>
        <dbReference type="SAM" id="Coils"/>
    </source>
</evidence>
<evidence type="ECO:0000256" key="4">
    <source>
        <dbReference type="ARBA" id="ARBA00022833"/>
    </source>
</evidence>
<dbReference type="GO" id="GO:0030897">
    <property type="term" value="C:HOPS complex"/>
    <property type="evidence" value="ECO:0007669"/>
    <property type="project" value="TreeGrafter"/>
</dbReference>
<keyword evidence="2" id="KW-0479">Metal-binding</keyword>
<evidence type="ECO:0008006" key="10">
    <source>
        <dbReference type="Google" id="ProtNLM"/>
    </source>
</evidence>
<comment type="caution">
    <text evidence="8">The sequence shown here is derived from an EMBL/GenBank/DDBJ whole genome shotgun (WGS) entry which is preliminary data.</text>
</comment>
<organism evidence="8 9">
    <name type="scientific">Paramecium sonneborni</name>
    <dbReference type="NCBI Taxonomy" id="65129"/>
    <lineage>
        <taxon>Eukaryota</taxon>
        <taxon>Sar</taxon>
        <taxon>Alveolata</taxon>
        <taxon>Ciliophora</taxon>
        <taxon>Intramacronucleata</taxon>
        <taxon>Oligohymenophorea</taxon>
        <taxon>Peniculida</taxon>
        <taxon>Parameciidae</taxon>
        <taxon>Paramecium</taxon>
    </lineage>
</organism>
<feature type="repeat" description="CHCR" evidence="6">
    <location>
        <begin position="1"/>
        <end position="149"/>
    </location>
</feature>
<dbReference type="PANTHER" id="PTHR23323:SF24">
    <property type="entry name" value="VACUOLAR PROTEIN SORTING-ASSOCIATED PROTEIN 11 HOMOLOG"/>
    <property type="match status" value="1"/>
</dbReference>
<sequence>MQKIDSLEPTQAIATHFLDISNIEQLVQYLEKLHKSPKVEKHHTALLLNCYIKLKQFDNFIDKIEKFGFESELFDIETAIKECRSSNYVDIALKMAYKKSIYTACLQIYIYDKLECGAALEYIRDIINLEEKANYLKEFGLELMKSEPQFTLEVIENLVLLINITQNLKKQFDSRKGIDSLDRLTAEQQKVWKYFNLSNDQLSNVFSITFSKADEFLHIFAGYNSYLERYLRFLIEECKNLPNEMAIFHRYFSYHLERLERKEEVQESEKRIMSLLQDDKYEQKYDKNHLLVQFKIYKFTEGIICLLKKLQMREELLNFYITKKDNDEILKLCTEYGEQEQNLWVLALKYFARPENKATQYIPSILQELNKLESISSFLILDIMKENSNVRFGQMRDFLKQQLERDYSEIKDNQNVIKENMQSTNELRTEFQQIKTQAQVFQFGKCTACDNALVNPSFHFICGHQYHQNCIQIEEKKRICMRCNLEIQMISTKYQEMQKVNEDMERVRQKMQETSSKFDIISKYK</sequence>
<evidence type="ECO:0000256" key="5">
    <source>
        <dbReference type="ARBA" id="ARBA00023136"/>
    </source>
</evidence>
<protein>
    <recommendedName>
        <fullName evidence="10">RING-type domain-containing protein</fullName>
    </recommendedName>
</protein>
<dbReference type="GO" id="GO:0005768">
    <property type="term" value="C:endosome"/>
    <property type="evidence" value="ECO:0007669"/>
    <property type="project" value="TreeGrafter"/>
</dbReference>
<keyword evidence="7" id="KW-0175">Coiled coil</keyword>
<feature type="coiled-coil region" evidence="7">
    <location>
        <begin position="490"/>
        <end position="517"/>
    </location>
</feature>
<dbReference type="GO" id="GO:0006904">
    <property type="term" value="P:vesicle docking involved in exocytosis"/>
    <property type="evidence" value="ECO:0007669"/>
    <property type="project" value="TreeGrafter"/>
</dbReference>
<accession>A0A8S1QCE8</accession>
<keyword evidence="3" id="KW-0863">Zinc-finger</keyword>
<gene>
    <name evidence="8" type="ORF">PSON_ATCC_30995.1.T1030083</name>
</gene>
<evidence type="ECO:0000256" key="3">
    <source>
        <dbReference type="ARBA" id="ARBA00022771"/>
    </source>
</evidence>
<evidence type="ECO:0000256" key="2">
    <source>
        <dbReference type="ARBA" id="ARBA00022723"/>
    </source>
</evidence>
<dbReference type="InterPro" id="IPR057308">
    <property type="entry name" value="CHCR_PEP5_VPS11"/>
</dbReference>
<evidence type="ECO:0000256" key="6">
    <source>
        <dbReference type="PROSITE-ProRule" id="PRU01006"/>
    </source>
</evidence>
<dbReference type="GO" id="GO:0048284">
    <property type="term" value="P:organelle fusion"/>
    <property type="evidence" value="ECO:0007669"/>
    <property type="project" value="TreeGrafter"/>
</dbReference>
<name>A0A8S1QCE8_9CILI</name>
<proteinExistence type="predicted"/>
<dbReference type="EMBL" id="CAJJDN010000103">
    <property type="protein sequence ID" value="CAD8113362.1"/>
    <property type="molecule type" value="Genomic_DNA"/>
</dbReference>